<dbReference type="OMA" id="RKMINTR"/>
<dbReference type="GO" id="GO:0016020">
    <property type="term" value="C:membrane"/>
    <property type="evidence" value="ECO:0007669"/>
    <property type="project" value="UniProtKB-SubCell"/>
</dbReference>
<evidence type="ECO:0008006" key="11">
    <source>
        <dbReference type="Google" id="ProtNLM"/>
    </source>
</evidence>
<dbReference type="InterPro" id="IPR006029">
    <property type="entry name" value="Neurotrans-gated_channel_TM"/>
</dbReference>
<evidence type="ECO:0000259" key="6">
    <source>
        <dbReference type="Pfam" id="PF02931"/>
    </source>
</evidence>
<organism evidence="8">
    <name type="scientific">Capitella teleta</name>
    <name type="common">Polychaete worm</name>
    <dbReference type="NCBI Taxonomy" id="283909"/>
    <lineage>
        <taxon>Eukaryota</taxon>
        <taxon>Metazoa</taxon>
        <taxon>Spiralia</taxon>
        <taxon>Lophotrochozoa</taxon>
        <taxon>Annelida</taxon>
        <taxon>Polychaeta</taxon>
        <taxon>Sedentaria</taxon>
        <taxon>Scolecida</taxon>
        <taxon>Capitellidae</taxon>
        <taxon>Capitella</taxon>
    </lineage>
</organism>
<dbReference type="AlphaFoldDB" id="R7TTT0"/>
<keyword evidence="5" id="KW-0407">Ion channel</keyword>
<dbReference type="FunFam" id="2.70.170.10:FF:000028">
    <property type="entry name" value="AcetylCholine Receptor"/>
    <property type="match status" value="1"/>
</dbReference>
<dbReference type="HOGENOM" id="CLU_018074_0_1_1"/>
<dbReference type="GO" id="GO:0005230">
    <property type="term" value="F:extracellular ligand-gated monoatomic ion channel activity"/>
    <property type="evidence" value="ECO:0007669"/>
    <property type="project" value="InterPro"/>
</dbReference>
<dbReference type="EMBL" id="KB308652">
    <property type="protein sequence ID" value="ELT97094.1"/>
    <property type="molecule type" value="Genomic_DNA"/>
</dbReference>
<evidence type="ECO:0000256" key="5">
    <source>
        <dbReference type="RuleBase" id="RU000687"/>
    </source>
</evidence>
<accession>R7TTT0</accession>
<feature type="domain" description="Neurotransmitter-gated ion-channel transmembrane" evidence="7">
    <location>
        <begin position="274"/>
        <end position="457"/>
    </location>
</feature>
<dbReference type="Gene3D" id="2.70.170.10">
    <property type="entry name" value="Neurotransmitter-gated ion-channel ligand-binding domain"/>
    <property type="match status" value="1"/>
</dbReference>
<dbReference type="Gene3D" id="1.20.58.390">
    <property type="entry name" value="Neurotransmitter-gated ion-channel transmembrane domain"/>
    <property type="match status" value="3"/>
</dbReference>
<comment type="similarity">
    <text evidence="5">Belongs to the ligand-gated ion channel (TC 1.A.9) family.</text>
</comment>
<dbReference type="SUPFAM" id="SSF90112">
    <property type="entry name" value="Neurotransmitter-gated ion-channel transmembrane pore"/>
    <property type="match status" value="1"/>
</dbReference>
<keyword evidence="5" id="KW-0406">Ion transport</keyword>
<reference evidence="8 10" key="2">
    <citation type="journal article" date="2013" name="Nature">
        <title>Insights into bilaterian evolution from three spiralian genomes.</title>
        <authorList>
            <person name="Simakov O."/>
            <person name="Marletaz F."/>
            <person name="Cho S.J."/>
            <person name="Edsinger-Gonzales E."/>
            <person name="Havlak P."/>
            <person name="Hellsten U."/>
            <person name="Kuo D.H."/>
            <person name="Larsson T."/>
            <person name="Lv J."/>
            <person name="Arendt D."/>
            <person name="Savage R."/>
            <person name="Osoegawa K."/>
            <person name="de Jong P."/>
            <person name="Grimwood J."/>
            <person name="Chapman J.A."/>
            <person name="Shapiro H."/>
            <person name="Aerts A."/>
            <person name="Otillar R.P."/>
            <person name="Terry A.Y."/>
            <person name="Boore J.L."/>
            <person name="Grigoriev I.V."/>
            <person name="Lindberg D.R."/>
            <person name="Seaver E.C."/>
            <person name="Weisblat D.A."/>
            <person name="Putnam N.H."/>
            <person name="Rokhsar D.S."/>
        </authorList>
    </citation>
    <scope>NUCLEOTIDE SEQUENCE</scope>
    <source>
        <strain evidence="8 10">I ESC-2004</strain>
    </source>
</reference>
<evidence type="ECO:0000256" key="4">
    <source>
        <dbReference type="ARBA" id="ARBA00023136"/>
    </source>
</evidence>
<gene>
    <name evidence="8" type="ORF">CAPTEDRAFT_129741</name>
</gene>
<comment type="subcellular location">
    <subcellularLocation>
        <location evidence="1">Membrane</location>
        <topology evidence="1">Multi-pass membrane protein</topology>
    </subcellularLocation>
</comment>
<feature type="transmembrane region" description="Helical" evidence="5">
    <location>
        <begin position="325"/>
        <end position="344"/>
    </location>
</feature>
<keyword evidence="5" id="KW-0813">Transport</keyword>
<evidence type="ECO:0000313" key="9">
    <source>
        <dbReference type="EnsemblMetazoa" id="CapteP129741"/>
    </source>
</evidence>
<dbReference type="STRING" id="283909.R7TTT0"/>
<dbReference type="EnsemblMetazoa" id="CapteT129741">
    <property type="protein sequence ID" value="CapteP129741"/>
    <property type="gene ID" value="CapteG129741"/>
</dbReference>
<feature type="domain" description="Neurotransmitter-gated ion-channel ligand-binding" evidence="6">
    <location>
        <begin position="4"/>
        <end position="205"/>
    </location>
</feature>
<evidence type="ECO:0000256" key="3">
    <source>
        <dbReference type="ARBA" id="ARBA00022989"/>
    </source>
</evidence>
<dbReference type="CDD" id="cd19051">
    <property type="entry name" value="LGIC_TM_cation"/>
    <property type="match status" value="1"/>
</dbReference>
<dbReference type="InterPro" id="IPR036734">
    <property type="entry name" value="Neur_chan_lig-bd_sf"/>
</dbReference>
<dbReference type="InterPro" id="IPR006201">
    <property type="entry name" value="Neur_channel"/>
</dbReference>
<feature type="transmembrane region" description="Helical" evidence="5">
    <location>
        <begin position="284"/>
        <end position="313"/>
    </location>
</feature>
<evidence type="ECO:0000259" key="7">
    <source>
        <dbReference type="Pfam" id="PF02932"/>
    </source>
</evidence>
<dbReference type="GO" id="GO:0004888">
    <property type="term" value="F:transmembrane signaling receptor activity"/>
    <property type="evidence" value="ECO:0007669"/>
    <property type="project" value="InterPro"/>
</dbReference>
<keyword evidence="2 5" id="KW-0812">Transmembrane</keyword>
<dbReference type="Pfam" id="PF02931">
    <property type="entry name" value="Neur_chan_LBD"/>
    <property type="match status" value="1"/>
</dbReference>
<reference evidence="10" key="1">
    <citation type="submission" date="2012-12" db="EMBL/GenBank/DDBJ databases">
        <authorList>
            <person name="Hellsten U."/>
            <person name="Grimwood J."/>
            <person name="Chapman J.A."/>
            <person name="Shapiro H."/>
            <person name="Aerts A."/>
            <person name="Otillar R.P."/>
            <person name="Terry A.Y."/>
            <person name="Boore J.L."/>
            <person name="Simakov O."/>
            <person name="Marletaz F."/>
            <person name="Cho S.-J."/>
            <person name="Edsinger-Gonzales E."/>
            <person name="Havlak P."/>
            <person name="Kuo D.-H."/>
            <person name="Larsson T."/>
            <person name="Lv J."/>
            <person name="Arendt D."/>
            <person name="Savage R."/>
            <person name="Osoegawa K."/>
            <person name="de Jong P."/>
            <person name="Lindberg D.R."/>
            <person name="Seaver E.C."/>
            <person name="Weisblat D.A."/>
            <person name="Putnam N.H."/>
            <person name="Grigoriev I.V."/>
            <person name="Rokhsar D.S."/>
        </authorList>
    </citation>
    <scope>NUCLEOTIDE SEQUENCE</scope>
    <source>
        <strain evidence="10">I ESC-2004</strain>
    </source>
</reference>
<sequence length="476" mass="54076">MGAESRLINHLLANYSRNGRPIINVTNPVHVSISFYLTQLMSLEEKHQVLTTFGWLETFWNDDYLVWNSSDYGNLTQVVLSPELVWLPDFAIYDELFFRRFRVSVTEAGLVNWVPGGKFITSCQLDITFYPFDDQVCHIDLVDWAYHGLQVKLSNGSAFIGLDAYKESGEWQILATKAESSDQYYESDPGVPFPRVRFTLTLRRKSMFYTINIITPCITMSLLALLVFYLPPDSGEKVSLGITVLLSFSVFLILVAENVPKTSEYVPLLGELSSCTRTTPRWSVCIYIVGIYLTLIMAMTAMSILICVVVLNLHHRDPSAPVPPWLHHIIYHFMAYVVCMRGQLKKNARASVYQLCEFTREYAQGAAGNHENNLDYAPCAAEDNGLCDHVSFLVRNTGKKRVVLEEILKNVRHITTKMKENDDQDAIKAEWKLVAKVLDRFFLLFFVLLVVVSSVVLLIVYPVLARWDGTALPPTS</sequence>
<evidence type="ECO:0000313" key="8">
    <source>
        <dbReference type="EMBL" id="ELT97094.1"/>
    </source>
</evidence>
<dbReference type="InterPro" id="IPR038050">
    <property type="entry name" value="Neuro_actylchol_rec"/>
</dbReference>
<evidence type="ECO:0000256" key="1">
    <source>
        <dbReference type="ARBA" id="ARBA00004141"/>
    </source>
</evidence>
<dbReference type="Proteomes" id="UP000014760">
    <property type="component" value="Unassembled WGS sequence"/>
</dbReference>
<dbReference type="SUPFAM" id="SSF63712">
    <property type="entry name" value="Nicotinic receptor ligand binding domain-like"/>
    <property type="match status" value="1"/>
</dbReference>
<dbReference type="PRINTS" id="PR00252">
    <property type="entry name" value="NRIONCHANNEL"/>
</dbReference>
<dbReference type="Pfam" id="PF02932">
    <property type="entry name" value="Neur_chan_memb"/>
    <property type="match status" value="2"/>
</dbReference>
<proteinExistence type="inferred from homology"/>
<evidence type="ECO:0000313" key="10">
    <source>
        <dbReference type="Proteomes" id="UP000014760"/>
    </source>
</evidence>
<feature type="transmembrane region" description="Helical" evidence="5">
    <location>
        <begin position="207"/>
        <end position="232"/>
    </location>
</feature>
<dbReference type="InterPro" id="IPR018000">
    <property type="entry name" value="Neurotransmitter_ion_chnl_CS"/>
</dbReference>
<keyword evidence="10" id="KW-1185">Reference proteome</keyword>
<dbReference type="CDD" id="cd18997">
    <property type="entry name" value="LGIC_ECD_nAChR"/>
    <property type="match status" value="1"/>
</dbReference>
<dbReference type="PROSITE" id="PS00236">
    <property type="entry name" value="NEUROTR_ION_CHANNEL"/>
    <property type="match status" value="1"/>
</dbReference>
<evidence type="ECO:0000256" key="2">
    <source>
        <dbReference type="ARBA" id="ARBA00022692"/>
    </source>
</evidence>
<name>R7TTT0_CAPTE</name>
<dbReference type="InterPro" id="IPR006202">
    <property type="entry name" value="Neur_chan_lig-bd"/>
</dbReference>
<keyword evidence="3 5" id="KW-1133">Transmembrane helix</keyword>
<feature type="transmembrane region" description="Helical" evidence="5">
    <location>
        <begin position="441"/>
        <end position="464"/>
    </location>
</feature>
<reference evidence="9" key="3">
    <citation type="submission" date="2015-06" db="UniProtKB">
        <authorList>
            <consortium name="EnsemblMetazoa"/>
        </authorList>
    </citation>
    <scope>IDENTIFICATION</scope>
</reference>
<dbReference type="PANTHER" id="PTHR18945">
    <property type="entry name" value="NEUROTRANSMITTER GATED ION CHANNEL"/>
    <property type="match status" value="1"/>
</dbReference>
<feature type="transmembrane region" description="Helical" evidence="5">
    <location>
        <begin position="238"/>
        <end position="256"/>
    </location>
</feature>
<dbReference type="OrthoDB" id="6276654at2759"/>
<dbReference type="EMBL" id="AMQN01011030">
    <property type="status" value="NOT_ANNOTATED_CDS"/>
    <property type="molecule type" value="Genomic_DNA"/>
</dbReference>
<feature type="domain" description="Neurotransmitter-gated ion-channel transmembrane" evidence="7">
    <location>
        <begin position="213"/>
        <end position="270"/>
    </location>
</feature>
<protein>
    <recommendedName>
        <fullName evidence="11">Neurotransmitter-gated ion-channel ligand-binding domain-containing protein</fullName>
    </recommendedName>
</protein>
<keyword evidence="4 5" id="KW-0472">Membrane</keyword>
<dbReference type="InterPro" id="IPR036719">
    <property type="entry name" value="Neuro-gated_channel_TM_sf"/>
</dbReference>